<comment type="similarity">
    <text evidence="4">Belongs to the cytochrome P450 family.</text>
</comment>
<feature type="chain" id="PRO_5034226542" description="unspecific monooxygenase" evidence="14">
    <location>
        <begin position="26"/>
        <end position="156"/>
    </location>
</feature>
<keyword evidence="7" id="KW-0479">Metal-binding</keyword>
<evidence type="ECO:0000256" key="2">
    <source>
        <dbReference type="ARBA" id="ARBA00004174"/>
    </source>
</evidence>
<proteinExistence type="inferred from homology"/>
<evidence type="ECO:0000256" key="1">
    <source>
        <dbReference type="ARBA" id="ARBA00001971"/>
    </source>
</evidence>
<evidence type="ECO:0000256" key="8">
    <source>
        <dbReference type="ARBA" id="ARBA00022824"/>
    </source>
</evidence>
<keyword evidence="10" id="KW-0560">Oxidoreductase</keyword>
<evidence type="ECO:0000256" key="6">
    <source>
        <dbReference type="ARBA" id="ARBA00022617"/>
    </source>
</evidence>
<keyword evidence="11" id="KW-0408">Iron</keyword>
<dbReference type="SUPFAM" id="SSF48264">
    <property type="entry name" value="Cytochrome P450"/>
    <property type="match status" value="1"/>
</dbReference>
<evidence type="ECO:0000256" key="5">
    <source>
        <dbReference type="ARBA" id="ARBA00012109"/>
    </source>
</evidence>
<dbReference type="Gene3D" id="1.10.630.10">
    <property type="entry name" value="Cytochrome P450"/>
    <property type="match status" value="1"/>
</dbReference>
<keyword evidence="8" id="KW-0256">Endoplasmic reticulum</keyword>
<evidence type="ECO:0000256" key="13">
    <source>
        <dbReference type="ARBA" id="ARBA00023136"/>
    </source>
</evidence>
<dbReference type="GO" id="GO:0005506">
    <property type="term" value="F:iron ion binding"/>
    <property type="evidence" value="ECO:0007669"/>
    <property type="project" value="InterPro"/>
</dbReference>
<keyword evidence="12" id="KW-0503">Monooxygenase</keyword>
<dbReference type="Proteomes" id="UP000694722">
    <property type="component" value="Unplaced"/>
</dbReference>
<evidence type="ECO:0000256" key="10">
    <source>
        <dbReference type="ARBA" id="ARBA00023002"/>
    </source>
</evidence>
<protein>
    <recommendedName>
        <fullName evidence="5">unspecific monooxygenase</fullName>
        <ecNumber evidence="5">1.14.14.1</ecNumber>
    </recommendedName>
</protein>
<dbReference type="PANTHER" id="PTHR24300">
    <property type="entry name" value="CYTOCHROME P450 508A4-RELATED"/>
    <property type="match status" value="1"/>
</dbReference>
<dbReference type="GO" id="GO:0016712">
    <property type="term" value="F:oxidoreductase activity, acting on paired donors, with incorporation or reduction of molecular oxygen, reduced flavin or flavoprotein as one donor, and incorporation of one atom of oxygen"/>
    <property type="evidence" value="ECO:0007669"/>
    <property type="project" value="UniProtKB-EC"/>
</dbReference>
<evidence type="ECO:0000256" key="12">
    <source>
        <dbReference type="ARBA" id="ARBA00023033"/>
    </source>
</evidence>
<dbReference type="InterPro" id="IPR002401">
    <property type="entry name" value="Cyt_P450_E_grp-I"/>
</dbReference>
<dbReference type="PRINTS" id="PR00463">
    <property type="entry name" value="EP450I"/>
</dbReference>
<evidence type="ECO:0000313" key="15">
    <source>
        <dbReference type="Ensembl" id="ENSSSCP00040000613.1"/>
    </source>
</evidence>
<dbReference type="Ensembl" id="ENSSSCT00040002219.1">
    <property type="protein sequence ID" value="ENSSSCP00040000613.1"/>
    <property type="gene ID" value="ENSSSCG00040001864.1"/>
</dbReference>
<evidence type="ECO:0000256" key="3">
    <source>
        <dbReference type="ARBA" id="ARBA00004406"/>
    </source>
</evidence>
<feature type="signal peptide" evidence="14">
    <location>
        <begin position="1"/>
        <end position="25"/>
    </location>
</feature>
<sequence length="156" mass="16799">MDGAVVLVLCLSCLLLLSLWKQNSGKGKLPPGPTPLPILGNILQLDVKDISKSLSNLSKVYGPVFTVYLGLKPAVVLHGYEAIKEALIDGGEEFSGRSHLPMAERVNKKGHGRCAYSALVMGVGRLENFEESPRRAWSICEEAKCQLCPPCLGPPS</sequence>
<evidence type="ECO:0000256" key="4">
    <source>
        <dbReference type="ARBA" id="ARBA00010617"/>
    </source>
</evidence>
<dbReference type="EC" id="1.14.14.1" evidence="5"/>
<dbReference type="GO" id="GO:0005789">
    <property type="term" value="C:endoplasmic reticulum membrane"/>
    <property type="evidence" value="ECO:0007669"/>
    <property type="project" value="UniProtKB-SubCell"/>
</dbReference>
<dbReference type="PANTHER" id="PTHR24300:SF423">
    <property type="entry name" value="CYTOCHROME P450 2C18"/>
    <property type="match status" value="1"/>
</dbReference>
<comment type="subcellular location">
    <subcellularLocation>
        <location evidence="3">Endoplasmic reticulum membrane</location>
        <topology evidence="3">Peripheral membrane protein</topology>
    </subcellularLocation>
    <subcellularLocation>
        <location evidence="2">Microsome membrane</location>
        <topology evidence="2">Peripheral membrane protein</topology>
    </subcellularLocation>
</comment>
<dbReference type="InterPro" id="IPR036396">
    <property type="entry name" value="Cyt_P450_sf"/>
</dbReference>
<dbReference type="GO" id="GO:0020037">
    <property type="term" value="F:heme binding"/>
    <property type="evidence" value="ECO:0007669"/>
    <property type="project" value="InterPro"/>
</dbReference>
<evidence type="ECO:0000313" key="16">
    <source>
        <dbReference type="Proteomes" id="UP000694722"/>
    </source>
</evidence>
<evidence type="ECO:0000256" key="11">
    <source>
        <dbReference type="ARBA" id="ARBA00023004"/>
    </source>
</evidence>
<dbReference type="InterPro" id="IPR001128">
    <property type="entry name" value="Cyt_P450"/>
</dbReference>
<dbReference type="Pfam" id="PF00067">
    <property type="entry name" value="p450"/>
    <property type="match status" value="1"/>
</dbReference>
<reference evidence="15" key="1">
    <citation type="submission" date="2025-08" db="UniProtKB">
        <authorList>
            <consortium name="Ensembl"/>
        </authorList>
    </citation>
    <scope>IDENTIFICATION</scope>
</reference>
<evidence type="ECO:0000256" key="14">
    <source>
        <dbReference type="SAM" id="SignalP"/>
    </source>
</evidence>
<accession>A0A8D1BGJ7</accession>
<keyword evidence="9" id="KW-0492">Microsome</keyword>
<name>A0A8D1BGJ7_PIG</name>
<organism evidence="15 16">
    <name type="scientific">Sus scrofa</name>
    <name type="common">Pig</name>
    <dbReference type="NCBI Taxonomy" id="9823"/>
    <lineage>
        <taxon>Eukaryota</taxon>
        <taxon>Metazoa</taxon>
        <taxon>Chordata</taxon>
        <taxon>Craniata</taxon>
        <taxon>Vertebrata</taxon>
        <taxon>Euteleostomi</taxon>
        <taxon>Mammalia</taxon>
        <taxon>Eutheria</taxon>
        <taxon>Laurasiatheria</taxon>
        <taxon>Artiodactyla</taxon>
        <taxon>Suina</taxon>
        <taxon>Suidae</taxon>
        <taxon>Sus</taxon>
    </lineage>
</organism>
<comment type="cofactor">
    <cofactor evidence="1">
        <name>heme</name>
        <dbReference type="ChEBI" id="CHEBI:30413"/>
    </cofactor>
</comment>
<keyword evidence="13" id="KW-0472">Membrane</keyword>
<evidence type="ECO:0000256" key="9">
    <source>
        <dbReference type="ARBA" id="ARBA00022848"/>
    </source>
</evidence>
<evidence type="ECO:0000256" key="7">
    <source>
        <dbReference type="ARBA" id="ARBA00022723"/>
    </source>
</evidence>
<dbReference type="InterPro" id="IPR050182">
    <property type="entry name" value="Cytochrome_P450_fam2"/>
</dbReference>
<keyword evidence="14" id="KW-0732">Signal</keyword>
<keyword evidence="6" id="KW-0349">Heme</keyword>
<dbReference type="AlphaFoldDB" id="A0A8D1BGJ7"/>